<dbReference type="AlphaFoldDB" id="A0A6V7QR87"/>
<proteinExistence type="predicted"/>
<sequence>MGRMEMMVARGGRKEVNPLLLKLGVALALSFAGFVVSQLRSRPRRRPQIGSSSAAGEEMESGGRPTNGGGLKEELGVLKNEEAMAKIINGTSTTTTTTTTTTTILLGLSPTSKSSGDEEGFLLPEFNDLVMKEFEATGKDSETTTPTPKKLELKEETLMEQEIAQLRNLVWSLQERERSLENQLLEYYGMQEQEAAVRELESQLKINTVEAKLYSLKIESLQSENKRLKAQVSDYSRAMDELEAARTKIKLLKKRLMAEGEQAKEKIALLHQRISMLQYREQHVGRDEIDAEEKLKGLKKMEELEVMNMRLEEENVELMRKLESVQMHASSSSHGGESVTHLLNDVTHLQDEALEELDQLRQANEKLTKDIEQLRLDRCADVEELVYLKWVNACLRYELRNYQPPPGKTAARDLSKTLSPRSEEKAKQLILEYANPGAEDKSSSLIEFDSEYSSSQASTGESDDTLTDLSSTTKHSHSSKSKLFRKLKKLILGKETHTHNSKVSLVDRSPSSCSNSEKRISISSCSIDEVGGRDSFCSSMTEESASQNNARHSLDIQRIRGTTVGEVGKPYTYTNMVSREGSSNGFGHNNRLDSDEIERTERVELKKFADALKRSRAPPKLNRRSASFSGC</sequence>
<name>A0A6V7QR87_ANACO</name>
<feature type="compositionally biased region" description="Basic residues" evidence="3">
    <location>
        <begin position="614"/>
        <end position="623"/>
    </location>
</feature>
<evidence type="ECO:0008006" key="5">
    <source>
        <dbReference type="Google" id="ProtNLM"/>
    </source>
</evidence>
<feature type="region of interest" description="Disordered" evidence="3">
    <location>
        <begin position="449"/>
        <end position="477"/>
    </location>
</feature>
<evidence type="ECO:0000256" key="1">
    <source>
        <dbReference type="ARBA" id="ARBA00023054"/>
    </source>
</evidence>
<evidence type="ECO:0000256" key="2">
    <source>
        <dbReference type="SAM" id="Coils"/>
    </source>
</evidence>
<evidence type="ECO:0000256" key="3">
    <source>
        <dbReference type="SAM" id="MobiDB-lite"/>
    </source>
</evidence>
<feature type="region of interest" description="Disordered" evidence="3">
    <location>
        <begin position="42"/>
        <end position="72"/>
    </location>
</feature>
<reference evidence="4" key="1">
    <citation type="submission" date="2020-07" db="EMBL/GenBank/DDBJ databases">
        <authorList>
            <person name="Lin J."/>
        </authorList>
    </citation>
    <scope>NUCLEOTIDE SEQUENCE</scope>
</reference>
<feature type="compositionally biased region" description="Polar residues" evidence="3">
    <location>
        <begin position="451"/>
        <end position="460"/>
    </location>
</feature>
<feature type="coiled-coil region" evidence="2">
    <location>
        <begin position="301"/>
        <end position="377"/>
    </location>
</feature>
<dbReference type="GO" id="GO:0072699">
    <property type="term" value="P:protein localization to cortical microtubule cytoskeleton"/>
    <property type="evidence" value="ECO:0007669"/>
    <property type="project" value="TreeGrafter"/>
</dbReference>
<protein>
    <recommendedName>
        <fullName evidence="5">Protein CHUP1, chloroplastic</fullName>
    </recommendedName>
</protein>
<feature type="region of interest" description="Disordered" evidence="3">
    <location>
        <begin position="612"/>
        <end position="631"/>
    </location>
</feature>
<feature type="compositionally biased region" description="Basic and acidic residues" evidence="3">
    <location>
        <begin position="410"/>
        <end position="421"/>
    </location>
</feature>
<organism evidence="4">
    <name type="scientific">Ananas comosus var. bracteatus</name>
    <name type="common">red pineapple</name>
    <dbReference type="NCBI Taxonomy" id="296719"/>
    <lineage>
        <taxon>Eukaryota</taxon>
        <taxon>Viridiplantae</taxon>
        <taxon>Streptophyta</taxon>
        <taxon>Embryophyta</taxon>
        <taxon>Tracheophyta</taxon>
        <taxon>Spermatophyta</taxon>
        <taxon>Magnoliopsida</taxon>
        <taxon>Liliopsida</taxon>
        <taxon>Poales</taxon>
        <taxon>Bromeliaceae</taxon>
        <taxon>Bromelioideae</taxon>
        <taxon>Ananas</taxon>
    </lineage>
</organism>
<keyword evidence="1 2" id="KW-0175">Coiled coil</keyword>
<dbReference type="GO" id="GO:0055028">
    <property type="term" value="C:cortical microtubule"/>
    <property type="evidence" value="ECO:0007669"/>
    <property type="project" value="TreeGrafter"/>
</dbReference>
<dbReference type="InterPro" id="IPR040265">
    <property type="entry name" value="CHUP1/IPGA1-like"/>
</dbReference>
<gene>
    <name evidence="4" type="ORF">CB5_LOCUS28497</name>
</gene>
<dbReference type="PANTHER" id="PTHR31342">
    <property type="entry name" value="PROTEIN CHUP1, CHLOROPLASTIC"/>
    <property type="match status" value="1"/>
</dbReference>
<dbReference type="EMBL" id="CAJEUB010000001">
    <property type="protein sequence ID" value="CAD1845286.1"/>
    <property type="molecule type" value="Genomic_DNA"/>
</dbReference>
<feature type="region of interest" description="Disordered" evidence="3">
    <location>
        <begin position="402"/>
        <end position="421"/>
    </location>
</feature>
<accession>A0A6V7QR87</accession>
<dbReference type="PANTHER" id="PTHR31342:SF4">
    <property type="entry name" value="ACTIN BINDING PROTEIN FAMILY"/>
    <property type="match status" value="1"/>
</dbReference>
<feature type="coiled-coil region" evidence="2">
    <location>
        <begin position="163"/>
        <end position="273"/>
    </location>
</feature>
<evidence type="ECO:0000313" key="4">
    <source>
        <dbReference type="EMBL" id="CAD1845286.1"/>
    </source>
</evidence>